<accession>A0A368VI93</accession>
<name>A0A368VI93_9BACL</name>
<protein>
    <submittedName>
        <fullName evidence="1">Uncharacterized protein</fullName>
    </submittedName>
</protein>
<organism evidence="1 2">
    <name type="scientific">Paenibacillus prosopidis</name>
    <dbReference type="NCBI Taxonomy" id="630520"/>
    <lineage>
        <taxon>Bacteria</taxon>
        <taxon>Bacillati</taxon>
        <taxon>Bacillota</taxon>
        <taxon>Bacilli</taxon>
        <taxon>Bacillales</taxon>
        <taxon>Paenibacillaceae</taxon>
        <taxon>Paenibacillus</taxon>
    </lineage>
</organism>
<keyword evidence="2" id="KW-1185">Reference proteome</keyword>
<dbReference type="AlphaFoldDB" id="A0A368VI93"/>
<evidence type="ECO:0000313" key="1">
    <source>
        <dbReference type="EMBL" id="RCW39918.1"/>
    </source>
</evidence>
<reference evidence="1 2" key="1">
    <citation type="submission" date="2018-07" db="EMBL/GenBank/DDBJ databases">
        <title>Genomic Encyclopedia of Type Strains, Phase III (KMG-III): the genomes of soil and plant-associated and newly described type strains.</title>
        <authorList>
            <person name="Whitman W."/>
        </authorList>
    </citation>
    <scope>NUCLEOTIDE SEQUENCE [LARGE SCALE GENOMIC DNA]</scope>
    <source>
        <strain evidence="1 2">CECT 7506</strain>
    </source>
</reference>
<sequence length="38" mass="4335">MFLTPIIAPKQNHCNVNITLLKQVITGEEYDDLTNYAI</sequence>
<dbReference type="EMBL" id="QPJD01000045">
    <property type="protein sequence ID" value="RCW39918.1"/>
    <property type="molecule type" value="Genomic_DNA"/>
</dbReference>
<gene>
    <name evidence="1" type="ORF">DFP97_1456</name>
</gene>
<proteinExistence type="predicted"/>
<dbReference type="Proteomes" id="UP000252415">
    <property type="component" value="Unassembled WGS sequence"/>
</dbReference>
<evidence type="ECO:0000313" key="2">
    <source>
        <dbReference type="Proteomes" id="UP000252415"/>
    </source>
</evidence>
<comment type="caution">
    <text evidence="1">The sequence shown here is derived from an EMBL/GenBank/DDBJ whole genome shotgun (WGS) entry which is preliminary data.</text>
</comment>